<dbReference type="EMBL" id="FWFV01000009">
    <property type="protein sequence ID" value="SLN59330.1"/>
    <property type="molecule type" value="Genomic_DNA"/>
</dbReference>
<evidence type="ECO:0000256" key="8">
    <source>
        <dbReference type="ARBA" id="ARBA00048090"/>
    </source>
</evidence>
<keyword evidence="5 9" id="KW-0547">Nucleotide-binding</keyword>
<reference evidence="10 11" key="1">
    <citation type="submission" date="2017-03" db="EMBL/GenBank/DDBJ databases">
        <authorList>
            <person name="Afonso C.L."/>
            <person name="Miller P.J."/>
            <person name="Scott M.A."/>
            <person name="Spackman E."/>
            <person name="Goraichik I."/>
            <person name="Dimitrov K.M."/>
            <person name="Suarez D.L."/>
            <person name="Swayne D.E."/>
        </authorList>
    </citation>
    <scope>NUCLEOTIDE SEQUENCE [LARGE SCALE GENOMIC DNA]</scope>
    <source>
        <strain evidence="10 11">CECT 7066</strain>
    </source>
</reference>
<dbReference type="PANTHER" id="PTHR43442:SF3">
    <property type="entry name" value="GLUCONOKINASE-RELATED"/>
    <property type="match status" value="1"/>
</dbReference>
<evidence type="ECO:0000256" key="2">
    <source>
        <dbReference type="ARBA" id="ARBA00008420"/>
    </source>
</evidence>
<name>A0A1Y5TD70_9RHOB</name>
<evidence type="ECO:0000256" key="3">
    <source>
        <dbReference type="ARBA" id="ARBA00012054"/>
    </source>
</evidence>
<dbReference type="GO" id="GO:0005975">
    <property type="term" value="P:carbohydrate metabolic process"/>
    <property type="evidence" value="ECO:0007669"/>
    <property type="project" value="InterPro"/>
</dbReference>
<proteinExistence type="inferred from homology"/>
<dbReference type="PANTHER" id="PTHR43442">
    <property type="entry name" value="GLUCONOKINASE-RELATED"/>
    <property type="match status" value="1"/>
</dbReference>
<evidence type="ECO:0000256" key="4">
    <source>
        <dbReference type="ARBA" id="ARBA00022679"/>
    </source>
</evidence>
<dbReference type="GO" id="GO:0046316">
    <property type="term" value="F:gluconokinase activity"/>
    <property type="evidence" value="ECO:0007669"/>
    <property type="project" value="UniProtKB-EC"/>
</dbReference>
<dbReference type="EC" id="2.7.1.12" evidence="3 9"/>
<comment type="catalytic activity">
    <reaction evidence="8 9">
        <text>D-gluconate + ATP = 6-phospho-D-gluconate + ADP + H(+)</text>
        <dbReference type="Rhea" id="RHEA:19433"/>
        <dbReference type="ChEBI" id="CHEBI:15378"/>
        <dbReference type="ChEBI" id="CHEBI:18391"/>
        <dbReference type="ChEBI" id="CHEBI:30616"/>
        <dbReference type="ChEBI" id="CHEBI:58759"/>
        <dbReference type="ChEBI" id="CHEBI:456216"/>
        <dbReference type="EC" id="2.7.1.12"/>
    </reaction>
</comment>
<dbReference type="RefSeq" id="WP_085854911.1">
    <property type="nucleotide sequence ID" value="NZ_FOPF01000010.1"/>
</dbReference>
<keyword evidence="4 9" id="KW-0808">Transferase</keyword>
<evidence type="ECO:0000256" key="9">
    <source>
        <dbReference type="RuleBase" id="RU363066"/>
    </source>
</evidence>
<keyword evidence="6 9" id="KW-0418">Kinase</keyword>
<comment type="similarity">
    <text evidence="2 9">Belongs to the gluconokinase GntK/GntV family.</text>
</comment>
<dbReference type="AlphaFoldDB" id="A0A1Y5TD70"/>
<dbReference type="InterPro" id="IPR027417">
    <property type="entry name" value="P-loop_NTPase"/>
</dbReference>
<keyword evidence="7 9" id="KW-0067">ATP-binding</keyword>
<dbReference type="NCBIfam" id="TIGR01313">
    <property type="entry name" value="therm_gnt_kin"/>
    <property type="match status" value="1"/>
</dbReference>
<gene>
    <name evidence="10" type="primary">gntK</name>
    <name evidence="10" type="ORF">PAM7066_02909</name>
</gene>
<organism evidence="10 11">
    <name type="scientific">Palleronia marisminoris</name>
    <dbReference type="NCBI Taxonomy" id="315423"/>
    <lineage>
        <taxon>Bacteria</taxon>
        <taxon>Pseudomonadati</taxon>
        <taxon>Pseudomonadota</taxon>
        <taxon>Alphaproteobacteria</taxon>
        <taxon>Rhodobacterales</taxon>
        <taxon>Roseobacteraceae</taxon>
        <taxon>Palleronia</taxon>
    </lineage>
</organism>
<dbReference type="STRING" id="315423.SAMN04488020_110169"/>
<dbReference type="GO" id="GO:0005737">
    <property type="term" value="C:cytoplasm"/>
    <property type="evidence" value="ECO:0007669"/>
    <property type="project" value="TreeGrafter"/>
</dbReference>
<dbReference type="Pfam" id="PF13671">
    <property type="entry name" value="AAA_33"/>
    <property type="match status" value="1"/>
</dbReference>
<dbReference type="Gene3D" id="3.40.50.300">
    <property type="entry name" value="P-loop containing nucleotide triphosphate hydrolases"/>
    <property type="match status" value="1"/>
</dbReference>
<protein>
    <recommendedName>
        <fullName evidence="3 9">Gluconokinase</fullName>
        <ecNumber evidence="3 9">2.7.1.12</ecNumber>
    </recommendedName>
</protein>
<dbReference type="Proteomes" id="UP000193870">
    <property type="component" value="Unassembled WGS sequence"/>
</dbReference>
<comment type="pathway">
    <text evidence="1">Carbohydrate acid metabolism.</text>
</comment>
<keyword evidence="11" id="KW-1185">Reference proteome</keyword>
<evidence type="ECO:0000313" key="10">
    <source>
        <dbReference type="EMBL" id="SLN59330.1"/>
    </source>
</evidence>
<evidence type="ECO:0000313" key="11">
    <source>
        <dbReference type="Proteomes" id="UP000193870"/>
    </source>
</evidence>
<dbReference type="InterPro" id="IPR006001">
    <property type="entry name" value="Therm_gnt_kin"/>
</dbReference>
<dbReference type="OrthoDB" id="9795716at2"/>
<evidence type="ECO:0000256" key="6">
    <source>
        <dbReference type="ARBA" id="ARBA00022777"/>
    </source>
</evidence>
<accession>A0A1Y5TD70</accession>
<evidence type="ECO:0000256" key="1">
    <source>
        <dbReference type="ARBA" id="ARBA00004761"/>
    </source>
</evidence>
<dbReference type="SUPFAM" id="SSF52540">
    <property type="entry name" value="P-loop containing nucleoside triphosphate hydrolases"/>
    <property type="match status" value="1"/>
</dbReference>
<dbReference type="GO" id="GO:0005524">
    <property type="term" value="F:ATP binding"/>
    <property type="evidence" value="ECO:0007669"/>
    <property type="project" value="UniProtKB-KW"/>
</dbReference>
<evidence type="ECO:0000256" key="5">
    <source>
        <dbReference type="ARBA" id="ARBA00022741"/>
    </source>
</evidence>
<sequence length="164" mass="17873">MRHVLVMGICGTGKSSVAGRLAERLANPLVEADEYHSPDAVARMARGEPLTDADRWGWLDRVAEAALARESPAVIACSALKHVYRARLEDQLGKMDVIYLHGARDLVEERMTARPGHYMPASLIDSQLADLEPPAGADVLPLDIAKPLEALVDEAQDFAIRPRA</sequence>
<evidence type="ECO:0000256" key="7">
    <source>
        <dbReference type="ARBA" id="ARBA00022840"/>
    </source>
</evidence>
<dbReference type="CDD" id="cd02021">
    <property type="entry name" value="GntK"/>
    <property type="match status" value="1"/>
</dbReference>